<keyword evidence="1" id="KW-0479">Metal-binding</keyword>
<dbReference type="PROSITE" id="PS50222">
    <property type="entry name" value="EF_HAND_2"/>
    <property type="match status" value="3"/>
</dbReference>
<protein>
    <submittedName>
        <fullName evidence="5">EF hand domain containing protein</fullName>
    </submittedName>
</protein>
<dbReference type="Gene3D" id="1.10.238.10">
    <property type="entry name" value="EF-hand"/>
    <property type="match status" value="2"/>
</dbReference>
<evidence type="ECO:0000256" key="1">
    <source>
        <dbReference type="ARBA" id="ARBA00022723"/>
    </source>
</evidence>
<dbReference type="SMART" id="SM00054">
    <property type="entry name" value="EFh"/>
    <property type="match status" value="4"/>
</dbReference>
<evidence type="ECO:0000256" key="3">
    <source>
        <dbReference type="ARBA" id="ARBA00022837"/>
    </source>
</evidence>
<accession>A0A131YJ61</accession>
<name>A0A131YJ61_RHIAP</name>
<dbReference type="SUPFAM" id="SSF47473">
    <property type="entry name" value="EF-hand"/>
    <property type="match status" value="1"/>
</dbReference>
<keyword evidence="2" id="KW-0677">Repeat</keyword>
<dbReference type="InterPro" id="IPR002048">
    <property type="entry name" value="EF_hand_dom"/>
</dbReference>
<sequence>MDYGRRTPIAQNSRAQALRCWTTRNLQCGHCCHLPVMAGDVTHPKHPKDDANSVFSRRDIEIFERWFRCGDPKETGDIDAEGLKRLWKSLQMDVTQMSAKWLIALADDNRNGKLNFGEFLYLWMMAAENSEFQSTPEGQAMLRTMQAFEIYPVASDKKPSTCYTLNPWVRSRFLDQGDEGRPFDIKLPQTRVQEARELCEGAAKQRAAFIAQAKSLYEGSTRLQHKVHAERRAEFIKWARTTFEDDKVVQKNLPDQNEHEEQITYHDASVCPVMDKSSPAISEFSLDQCSFLADWFHRWDMNKDGLLDGHEIQNMFQCLRIPISPSALHAIVQYFDEDMDGKLNFREFLLMWRAAIYDPDFQRTAEGCKMVKHMRIHNLLPNQAKKPAW</sequence>
<feature type="domain" description="EF-hand" evidence="4">
    <location>
        <begin position="323"/>
        <end position="358"/>
    </location>
</feature>
<dbReference type="CDD" id="cd00051">
    <property type="entry name" value="EFh"/>
    <property type="match status" value="1"/>
</dbReference>
<dbReference type="EMBL" id="GEDV01009982">
    <property type="protein sequence ID" value="JAP78575.1"/>
    <property type="molecule type" value="Transcribed_RNA"/>
</dbReference>
<organism evidence="5">
    <name type="scientific">Rhipicephalus appendiculatus</name>
    <name type="common">Brown ear tick</name>
    <dbReference type="NCBI Taxonomy" id="34631"/>
    <lineage>
        <taxon>Eukaryota</taxon>
        <taxon>Metazoa</taxon>
        <taxon>Ecdysozoa</taxon>
        <taxon>Arthropoda</taxon>
        <taxon>Chelicerata</taxon>
        <taxon>Arachnida</taxon>
        <taxon>Acari</taxon>
        <taxon>Parasitiformes</taxon>
        <taxon>Ixodida</taxon>
        <taxon>Ixodoidea</taxon>
        <taxon>Ixodidae</taxon>
        <taxon>Rhipicephalinae</taxon>
        <taxon>Rhipicephalus</taxon>
        <taxon>Rhipicephalus</taxon>
    </lineage>
</organism>
<evidence type="ECO:0000256" key="2">
    <source>
        <dbReference type="ARBA" id="ARBA00022737"/>
    </source>
</evidence>
<feature type="domain" description="EF-hand" evidence="4">
    <location>
        <begin position="287"/>
        <end position="322"/>
    </location>
</feature>
<dbReference type="PANTHER" id="PTHR13025">
    <property type="entry name" value="EF-HAND DOMAIN-CONTAINING PROTEIN D"/>
    <property type="match status" value="1"/>
</dbReference>
<proteinExistence type="predicted"/>
<dbReference type="AlphaFoldDB" id="A0A131YJ61"/>
<reference evidence="5" key="1">
    <citation type="journal article" date="2016" name="Ticks Tick Borne Dis.">
        <title>De novo assembly and annotation of the salivary gland transcriptome of Rhipicephalus appendiculatus male and female ticks during blood feeding.</title>
        <authorList>
            <person name="de Castro M.H."/>
            <person name="de Klerk D."/>
            <person name="Pienaar R."/>
            <person name="Latif A.A."/>
            <person name="Rees D.J."/>
            <person name="Mans B.J."/>
        </authorList>
    </citation>
    <scope>NUCLEOTIDE SEQUENCE</scope>
    <source>
        <tissue evidence="5">Salivary glands</tissue>
    </source>
</reference>
<dbReference type="InterPro" id="IPR018247">
    <property type="entry name" value="EF_Hand_1_Ca_BS"/>
</dbReference>
<dbReference type="Pfam" id="PF13833">
    <property type="entry name" value="EF-hand_8"/>
    <property type="match status" value="1"/>
</dbReference>
<feature type="domain" description="EF-hand" evidence="4">
    <location>
        <begin position="94"/>
        <end position="129"/>
    </location>
</feature>
<keyword evidence="3" id="KW-0106">Calcium</keyword>
<dbReference type="PANTHER" id="PTHR13025:SF6">
    <property type="entry name" value="EF-HAND DOMAIN-CONTAINING PROTEIN-RELATED"/>
    <property type="match status" value="1"/>
</dbReference>
<dbReference type="InterPro" id="IPR040365">
    <property type="entry name" value="EFHD1/2"/>
</dbReference>
<dbReference type="InterPro" id="IPR011992">
    <property type="entry name" value="EF-hand-dom_pair"/>
</dbReference>
<evidence type="ECO:0000259" key="4">
    <source>
        <dbReference type="PROSITE" id="PS50222"/>
    </source>
</evidence>
<evidence type="ECO:0000313" key="5">
    <source>
        <dbReference type="EMBL" id="JAP78575.1"/>
    </source>
</evidence>
<dbReference type="Pfam" id="PF13499">
    <property type="entry name" value="EF-hand_7"/>
    <property type="match status" value="1"/>
</dbReference>
<dbReference type="GO" id="GO:0005509">
    <property type="term" value="F:calcium ion binding"/>
    <property type="evidence" value="ECO:0007669"/>
    <property type="project" value="InterPro"/>
</dbReference>
<dbReference type="PROSITE" id="PS00018">
    <property type="entry name" value="EF_HAND_1"/>
    <property type="match status" value="3"/>
</dbReference>